<dbReference type="Proteomes" id="UP000840197">
    <property type="component" value="Unassembled WGS sequence"/>
</dbReference>
<proteinExistence type="predicted"/>
<evidence type="ECO:0000313" key="1">
    <source>
        <dbReference type="EMBL" id="HAB8398250.1"/>
    </source>
</evidence>
<reference evidence="1" key="3">
    <citation type="submission" date="2020-01" db="EMBL/GenBank/DDBJ databases">
        <authorList>
            <consortium name="NCBI Pathogen Detection Project"/>
        </authorList>
    </citation>
    <scope>NUCLEOTIDE SEQUENCE</scope>
    <source>
        <strain evidence="1">CFIAFB20130012</strain>
    </source>
</reference>
<dbReference type="EMBL" id="DAAIHR010000006">
    <property type="protein sequence ID" value="HAB8398250.1"/>
    <property type="molecule type" value="Genomic_DNA"/>
</dbReference>
<dbReference type="Pfam" id="PF14390">
    <property type="entry name" value="DUF4420"/>
    <property type="match status" value="1"/>
</dbReference>
<dbReference type="InterPro" id="IPR025534">
    <property type="entry name" value="DUF4420"/>
</dbReference>
<evidence type="ECO:0000313" key="3">
    <source>
        <dbReference type="Proteomes" id="UP000460224"/>
    </source>
</evidence>
<evidence type="ECO:0000313" key="4">
    <source>
        <dbReference type="Proteomes" id="UP000840197"/>
    </source>
</evidence>
<dbReference type="RefSeq" id="WP_003727884.1">
    <property type="nucleotide sequence ID" value="NZ_CP015593.1"/>
</dbReference>
<evidence type="ECO:0000313" key="2">
    <source>
        <dbReference type="EMBL" id="KAA9447832.1"/>
    </source>
</evidence>
<dbReference type="AlphaFoldDB" id="A0A7U7MDD7"/>
<organism evidence="1 4">
    <name type="scientific">Listeria monocytogenes</name>
    <dbReference type="NCBI Taxonomy" id="1639"/>
    <lineage>
        <taxon>Bacteria</taxon>
        <taxon>Bacillati</taxon>
        <taxon>Bacillota</taxon>
        <taxon>Bacilli</taxon>
        <taxon>Bacillales</taxon>
        <taxon>Listeriaceae</taxon>
        <taxon>Listeria</taxon>
    </lineage>
</organism>
<protein>
    <submittedName>
        <fullName evidence="1">PD-(D/E)XK motif protein</fullName>
    </submittedName>
</protein>
<comment type="caution">
    <text evidence="1">The sequence shown here is derived from an EMBL/GenBank/DDBJ whole genome shotgun (WGS) entry which is preliminary data.</text>
</comment>
<dbReference type="EMBL" id="QDAY01000005">
    <property type="protein sequence ID" value="KAA9447832.1"/>
    <property type="molecule type" value="Genomic_DNA"/>
</dbReference>
<dbReference type="Proteomes" id="UP000460224">
    <property type="component" value="Unassembled WGS sequence"/>
</dbReference>
<reference evidence="2 3" key="2">
    <citation type="submission" date="2018-04" db="EMBL/GenBank/DDBJ databases">
        <title>Genome Analysis of a Prevalent Clone of Listeria monocytogenes Sequence Type 87 in China.</title>
        <authorList>
            <person name="Wang Y."/>
        </authorList>
    </citation>
    <scope>NUCLEOTIDE SEQUENCE [LARGE SCALE GENOMIC DNA]</scope>
    <source>
        <strain evidence="2 3">ICDC_LM1523</strain>
    </source>
</reference>
<name>A0A7U7MDD7_LISMN</name>
<sequence length="302" mass="34970">MRTGSFVLVPQIKATRVYMGIDNRGMESIAIDFTCTPDFELITNKISSRIVSISDTQRLFISLVDDDSTTKEIFETFSKDIISSIEVASTEMEVLSIIANRFKYWTELFKRPKGTYDEKWIQGFCGELWFLDNVLIDKVGSDEAIRSWTGPEKANQDFITSDKIFEIKTRLQQANSIRISNENQLSRDMYLAVMEFSKSSEVASDSINLYKLISSIYTKTKNPKIHGEFNRKLLELGLFPIANAKMYDKYSYEFISLVYYRIDREFPFIDHEDVPSAIIQYSYELSLDNIAESKSSEEEIWN</sequence>
<accession>A0A7U7MDD7</accession>
<reference evidence="1 4" key="1">
    <citation type="journal article" date="2018" name="Genome Biol.">
        <title>SKESA: strategic k-mer extension for scrupulous assemblies.</title>
        <authorList>
            <person name="Souvorov A."/>
            <person name="Agarwala R."/>
            <person name="Lipman D.J."/>
        </authorList>
    </citation>
    <scope>NUCLEOTIDE SEQUENCE [LARGE SCALE GENOMIC DNA]</scope>
    <source>
        <strain evidence="1 4">CFIAFB20130012</strain>
    </source>
</reference>
<gene>
    <name evidence="2" type="ORF">DCK61_13485</name>
    <name evidence="1" type="ORF">GYR60_06930</name>
</gene>